<keyword evidence="2" id="KW-1185">Reference proteome</keyword>
<evidence type="ECO:0000313" key="2">
    <source>
        <dbReference type="Proteomes" id="UP001056120"/>
    </source>
</evidence>
<organism evidence="1 2">
    <name type="scientific">Smallanthus sonchifolius</name>
    <dbReference type="NCBI Taxonomy" id="185202"/>
    <lineage>
        <taxon>Eukaryota</taxon>
        <taxon>Viridiplantae</taxon>
        <taxon>Streptophyta</taxon>
        <taxon>Embryophyta</taxon>
        <taxon>Tracheophyta</taxon>
        <taxon>Spermatophyta</taxon>
        <taxon>Magnoliopsida</taxon>
        <taxon>eudicotyledons</taxon>
        <taxon>Gunneridae</taxon>
        <taxon>Pentapetalae</taxon>
        <taxon>asterids</taxon>
        <taxon>campanulids</taxon>
        <taxon>Asterales</taxon>
        <taxon>Asteraceae</taxon>
        <taxon>Asteroideae</taxon>
        <taxon>Heliantheae alliance</taxon>
        <taxon>Millerieae</taxon>
        <taxon>Smallanthus</taxon>
    </lineage>
</organism>
<comment type="caution">
    <text evidence="1">The sequence shown here is derived from an EMBL/GenBank/DDBJ whole genome shotgun (WGS) entry which is preliminary data.</text>
</comment>
<gene>
    <name evidence="1" type="ORF">L1987_20041</name>
</gene>
<proteinExistence type="predicted"/>
<evidence type="ECO:0000313" key="1">
    <source>
        <dbReference type="EMBL" id="KAI3810429.1"/>
    </source>
</evidence>
<protein>
    <submittedName>
        <fullName evidence="1">Uncharacterized protein</fullName>
    </submittedName>
</protein>
<name>A0ACB9IQ87_9ASTR</name>
<reference evidence="2" key="1">
    <citation type="journal article" date="2022" name="Mol. Ecol. Resour.">
        <title>The genomes of chicory, endive, great burdock and yacon provide insights into Asteraceae palaeo-polyploidization history and plant inulin production.</title>
        <authorList>
            <person name="Fan W."/>
            <person name="Wang S."/>
            <person name="Wang H."/>
            <person name="Wang A."/>
            <person name="Jiang F."/>
            <person name="Liu H."/>
            <person name="Zhao H."/>
            <person name="Xu D."/>
            <person name="Zhang Y."/>
        </authorList>
    </citation>
    <scope>NUCLEOTIDE SEQUENCE [LARGE SCALE GENOMIC DNA]</scope>
    <source>
        <strain evidence="2">cv. Yunnan</strain>
    </source>
</reference>
<dbReference type="Proteomes" id="UP001056120">
    <property type="component" value="Linkage Group LG07"/>
</dbReference>
<sequence length="2063" mass="232602">MGIPHPVRLVDPLACDNPPHPRDLQVVSEPLLLISSVVSEFGDFSTEFYKQNEVFFVDFCDKIGVALEHYFRSKNHSKKPTFVVYFECFEHQSDQNSLVRVGKKVFCVLTISGKKFSLAAYLSTVYLSFTPAYLSKPWKLLNYDNEIGTPQKPPKLLNVNDYSNWKAHFEHYISYTDSSLWIPILEGYKHPTHIYLDVELPKPISKLDEEEKKAYDQEKKTHGSITMALTQELFHSFRGYDNSKDLWKALQKRFEGNSDIKKNKLKAFELKYPDEELVEKFLDALPPRKTSDTRSFYVSWDVFYNQSVGSGIALFSGNSTEEDHSNGCGGHACYASGSGCGSHQQHTSRNPPATTSVNQLAIAKIAEDYVALFSSCMLAYENFIGGKLTDPETIEEDFNQVDPDDMEDMDIQWNMAMILRRAKRFLNRTGRKFIGGHSNAKGFTRPSQGNNHGYNNSNNHNQSQSGTSNALVAQQDDSFDWGVHLEDAIIAQTQVGLMAEIMELMEAEKKEAEKKVAEEKEASVADQEESTTAVALMAIGEATSSSSEVDSNPFYVISCSKCLGLKLENSKLQDKVEPLRIAALSYKENEKRFKDSIETLKKEKREYSLKMSDQQLHLDIAYKGLDKRNNEINKLQNEILQLKCSNEKLKNSRFMVEHYESVVRQMNGLGLGTNAIPPPVSGKFVNSLVDIDLTCLDESSEKDDSSKMDDSSSKANSASDEEFFTASDDGSVNTCPEGIVSEQLLLKQKVKKNIITNSDNCILTEPDINESNNKLKVMLYGGYKNLNQVKKEAFLAHYGLGYKENLLKYYTPKNQSVSGQTPVHKPIPPAHHAESANAISNEPYRRTYTDKRTCFHYGLVGHIFVNCPSKNQGKHQGKRPIVSQPAVIPKSPSVKSPKCLKQNVVKPPVKPMAKPKIKSEAKPSVSGKVKQPVVPCVSTSGSTRTGEKSVVKLSKQQRRRRNKRLRKLEQLTSVQSGEASTSSPAVVEHKSIVPVKKQKRSWTNKFKNSQSPSPNSFKDSSISNCHHDCELKEGRPKGTISNRWYVDSACSQHMTGNMALLQDVKPFRGGYVAFAGEKGSSITCQGVVSNGCVSFENVNFCEQLKLNLLSVSQMCDKEYSVVFNKNECLILKPGFEVPEDWILVRAPRTNDTYQIDMCVATTTSSVATCLLTKATELDSIFWHRKLGHISYRKMNHLVRNGLVTGVPKLRFTVADDCMTCKKGKQKRKSHKPKLQNSIDTPLELLHMNLFGPISIRRIGGTKDETADIIQYLILSLESLCKMKVRRIRSDNGTEFKNNLMELFCLKKGIRHEFSASYTPQQNGVAERKSRTLIETTRTMLSDAKLHYKDRQSKFHAKAVEGIFLGYVANSPCKRVYNIGTRTVEEWFEVGCSKHSIPPEPTGPTWGFDYDALFKSFNLPDLSLVDAANVYELLGGGDDSSFSTRATVPNVNPDSNVASASGTHDSDNSEDVHVDGDDAQANPNPTVGNEAPADPINIESSSSGTQEMGELSTKLDSEIQEPNVPETRVHKNHQIDNIIGDPHAGVQTRHRTIAENTSLYSEILDTGVMETFLQLAFVSQLEPKNVKEALADNCWIEAMQDELSQFQKLHVWDLVNLPKGFQPIRTRWVFKCKTDGRHVVVKNKARLVVQGFYQQEGLDYTEVYAPVARIEAIRLFMAYATYVGFKVYQLDMKSAFLYGKVHEEVYVTQPPGFEDPHNINKVYKPDKALYGLHQAPRVWYETLSKHLLSNGFDRGQIDSTLFIRKAGGDNLLVQVYVDDIIFGSTNEGMCREFEQVMKSKFEMSNMDELSFFLGLQVSQREDGIYLHQTKYVQDILSKYKMNDSSTYGTPIPVNHGLHPDKDGKDVDCRLYRGMIGSLMYLTASRPDIMFVVCLCSRFQSQPKESHMIAMKRIFRYLKGKPQFGIWYSKQQSFDFKAYTDSDYCKKQSTVSVSTCEAEYIAAASGCSQILWIQQHLRDYGLNFTGTPLFIDNNATISITNNPVKHSKTKHIEIRHHFIRDCAEKHLIKLVKVHTDDNLADLFTKAFDRSRFKHLVNLIGMFNPE</sequence>
<accession>A0ACB9IQ87</accession>
<reference evidence="1 2" key="2">
    <citation type="journal article" date="2022" name="Mol. Ecol. Resour.">
        <title>The genomes of chicory, endive, great burdock and yacon provide insights into Asteraceae paleo-polyploidization history and plant inulin production.</title>
        <authorList>
            <person name="Fan W."/>
            <person name="Wang S."/>
            <person name="Wang H."/>
            <person name="Wang A."/>
            <person name="Jiang F."/>
            <person name="Liu H."/>
            <person name="Zhao H."/>
            <person name="Xu D."/>
            <person name="Zhang Y."/>
        </authorList>
    </citation>
    <scope>NUCLEOTIDE SEQUENCE [LARGE SCALE GENOMIC DNA]</scope>
    <source>
        <strain evidence="2">cv. Yunnan</strain>
        <tissue evidence="1">Leaves</tissue>
    </source>
</reference>
<dbReference type="EMBL" id="CM042024">
    <property type="protein sequence ID" value="KAI3810429.1"/>
    <property type="molecule type" value="Genomic_DNA"/>
</dbReference>